<keyword evidence="8" id="KW-0804">Transcription</keyword>
<evidence type="ECO:0000256" key="8">
    <source>
        <dbReference type="ARBA" id="ARBA00023163"/>
    </source>
</evidence>
<dbReference type="FunFam" id="3.30.160.60:FF:000110">
    <property type="entry name" value="Zinc finger protein-like"/>
    <property type="match status" value="1"/>
</dbReference>
<evidence type="ECO:0000256" key="11">
    <source>
        <dbReference type="SAM" id="MobiDB-lite"/>
    </source>
</evidence>
<keyword evidence="4 10" id="KW-0863">Zinc-finger</keyword>
<dbReference type="Pfam" id="PF00096">
    <property type="entry name" value="zf-C2H2"/>
    <property type="match status" value="2"/>
</dbReference>
<keyword evidence="6" id="KW-0805">Transcription regulation</keyword>
<evidence type="ECO:0000259" key="12">
    <source>
        <dbReference type="PROSITE" id="PS50157"/>
    </source>
</evidence>
<feature type="domain" description="C2H2-type" evidence="12">
    <location>
        <begin position="2"/>
        <end position="29"/>
    </location>
</feature>
<organism evidence="13 14">
    <name type="scientific">Mugilogobius chulae</name>
    <name type="common">yellowstripe goby</name>
    <dbReference type="NCBI Taxonomy" id="88201"/>
    <lineage>
        <taxon>Eukaryota</taxon>
        <taxon>Metazoa</taxon>
        <taxon>Chordata</taxon>
        <taxon>Craniata</taxon>
        <taxon>Vertebrata</taxon>
        <taxon>Euteleostomi</taxon>
        <taxon>Actinopterygii</taxon>
        <taxon>Neopterygii</taxon>
        <taxon>Teleostei</taxon>
        <taxon>Neoteleostei</taxon>
        <taxon>Acanthomorphata</taxon>
        <taxon>Gobiaria</taxon>
        <taxon>Gobiiformes</taxon>
        <taxon>Gobioidei</taxon>
        <taxon>Gobiidae</taxon>
        <taxon>Gobionellinae</taxon>
        <taxon>Mugilogobius</taxon>
    </lineage>
</organism>
<dbReference type="FunFam" id="3.30.160.60:FF:000621">
    <property type="entry name" value="FLT3-interacting zinc finger 1"/>
    <property type="match status" value="1"/>
</dbReference>
<comment type="caution">
    <text evidence="13">The sequence shown here is derived from an EMBL/GenBank/DDBJ whole genome shotgun (WGS) entry which is preliminary data.</text>
</comment>
<name>A0AAW0PJD0_9GOBI</name>
<dbReference type="PANTHER" id="PTHR24379:SF121">
    <property type="entry name" value="C2H2-TYPE DOMAIN-CONTAINING PROTEIN"/>
    <property type="match status" value="1"/>
</dbReference>
<dbReference type="EMBL" id="JBBPFD010000005">
    <property type="protein sequence ID" value="KAK7926198.1"/>
    <property type="molecule type" value="Genomic_DNA"/>
</dbReference>
<evidence type="ECO:0000256" key="5">
    <source>
        <dbReference type="ARBA" id="ARBA00022833"/>
    </source>
</evidence>
<evidence type="ECO:0000256" key="3">
    <source>
        <dbReference type="ARBA" id="ARBA00022737"/>
    </source>
</evidence>
<keyword evidence="7" id="KW-0238">DNA-binding</keyword>
<evidence type="ECO:0000313" key="14">
    <source>
        <dbReference type="Proteomes" id="UP001460270"/>
    </source>
</evidence>
<evidence type="ECO:0000256" key="6">
    <source>
        <dbReference type="ARBA" id="ARBA00023015"/>
    </source>
</evidence>
<dbReference type="GO" id="GO:0005634">
    <property type="term" value="C:nucleus"/>
    <property type="evidence" value="ECO:0007669"/>
    <property type="project" value="UniProtKB-SubCell"/>
</dbReference>
<dbReference type="PROSITE" id="PS00028">
    <property type="entry name" value="ZINC_FINGER_C2H2_1"/>
    <property type="match status" value="3"/>
</dbReference>
<evidence type="ECO:0000256" key="9">
    <source>
        <dbReference type="ARBA" id="ARBA00023242"/>
    </source>
</evidence>
<keyword evidence="14" id="KW-1185">Reference proteome</keyword>
<dbReference type="Gene3D" id="3.30.160.60">
    <property type="entry name" value="Classic Zinc Finger"/>
    <property type="match status" value="3"/>
</dbReference>
<dbReference type="Proteomes" id="UP001460270">
    <property type="component" value="Unassembled WGS sequence"/>
</dbReference>
<feature type="region of interest" description="Disordered" evidence="11">
    <location>
        <begin position="146"/>
        <end position="178"/>
    </location>
</feature>
<reference evidence="14" key="1">
    <citation type="submission" date="2024-04" db="EMBL/GenBank/DDBJ databases">
        <title>Salinicola lusitanus LLJ914,a marine bacterium isolated from the Okinawa Trough.</title>
        <authorList>
            <person name="Li J."/>
        </authorList>
    </citation>
    <scope>NUCLEOTIDE SEQUENCE [LARGE SCALE GENOMIC DNA]</scope>
</reference>
<dbReference type="GO" id="GO:0003677">
    <property type="term" value="F:DNA binding"/>
    <property type="evidence" value="ECO:0007669"/>
    <property type="project" value="UniProtKB-KW"/>
</dbReference>
<sequence length="178" mass="20341">MFPCSKCGKNYSSPRSLRLHQRVHSGERPYSCEFCSKTFNWKHNAKKHIAIHAEKPYDCEICDKQFRHSNELGNHLRKHFDTMPHVCAFCGEGFDKPGKLRVHNCKDKVQGLEIPNPMAVTGEIFYSFSAAEFISSCPIGARLKRAPRPTVHLSRPQKSQSRTPQLQNSPMKRTKTTA</sequence>
<evidence type="ECO:0000256" key="1">
    <source>
        <dbReference type="ARBA" id="ARBA00004123"/>
    </source>
</evidence>
<dbReference type="PANTHER" id="PTHR24379">
    <property type="entry name" value="KRAB AND ZINC FINGER DOMAIN-CONTAINING"/>
    <property type="match status" value="1"/>
</dbReference>
<dbReference type="AlphaFoldDB" id="A0AAW0PJD0"/>
<evidence type="ECO:0000256" key="2">
    <source>
        <dbReference type="ARBA" id="ARBA00022723"/>
    </source>
</evidence>
<evidence type="ECO:0000256" key="7">
    <source>
        <dbReference type="ARBA" id="ARBA00023125"/>
    </source>
</evidence>
<evidence type="ECO:0000256" key="10">
    <source>
        <dbReference type="PROSITE-ProRule" id="PRU00042"/>
    </source>
</evidence>
<keyword evidence="9" id="KW-0539">Nucleus</keyword>
<keyword evidence="2" id="KW-0479">Metal-binding</keyword>
<keyword evidence="5" id="KW-0862">Zinc</keyword>
<dbReference type="GO" id="GO:0008270">
    <property type="term" value="F:zinc ion binding"/>
    <property type="evidence" value="ECO:0007669"/>
    <property type="project" value="UniProtKB-KW"/>
</dbReference>
<evidence type="ECO:0000313" key="13">
    <source>
        <dbReference type="EMBL" id="KAK7926198.1"/>
    </source>
</evidence>
<accession>A0AAW0PJD0</accession>
<gene>
    <name evidence="13" type="ORF">WMY93_008508</name>
</gene>
<dbReference type="PROSITE" id="PS50157">
    <property type="entry name" value="ZINC_FINGER_C2H2_2"/>
    <property type="match status" value="3"/>
</dbReference>
<proteinExistence type="predicted"/>
<evidence type="ECO:0000256" key="4">
    <source>
        <dbReference type="ARBA" id="ARBA00022771"/>
    </source>
</evidence>
<dbReference type="InterPro" id="IPR036236">
    <property type="entry name" value="Znf_C2H2_sf"/>
</dbReference>
<comment type="subcellular location">
    <subcellularLocation>
        <location evidence="1">Nucleus</location>
    </subcellularLocation>
</comment>
<feature type="compositionally biased region" description="Polar residues" evidence="11">
    <location>
        <begin position="156"/>
        <end position="171"/>
    </location>
</feature>
<dbReference type="InterPro" id="IPR013087">
    <property type="entry name" value="Znf_C2H2_type"/>
</dbReference>
<dbReference type="FunFam" id="3.30.160.60:FF:000965">
    <property type="entry name" value="Neurotrophin receptor-interacting factor homolog"/>
    <property type="match status" value="1"/>
</dbReference>
<keyword evidence="3" id="KW-0677">Repeat</keyword>
<feature type="domain" description="C2H2-type" evidence="12">
    <location>
        <begin position="30"/>
        <end position="57"/>
    </location>
</feature>
<protein>
    <recommendedName>
        <fullName evidence="12">C2H2-type domain-containing protein</fullName>
    </recommendedName>
</protein>
<feature type="domain" description="C2H2-type" evidence="12">
    <location>
        <begin position="57"/>
        <end position="84"/>
    </location>
</feature>
<dbReference type="SUPFAM" id="SSF57667">
    <property type="entry name" value="beta-beta-alpha zinc fingers"/>
    <property type="match status" value="2"/>
</dbReference>
<dbReference type="SMART" id="SM00355">
    <property type="entry name" value="ZnF_C2H2"/>
    <property type="match status" value="4"/>
</dbReference>